<dbReference type="PANTHER" id="PTHR47049:SF2">
    <property type="entry name" value="PIEZO-TYPE MECHANOSENSITIVE ION CHANNEL HOMOLOG"/>
    <property type="match status" value="1"/>
</dbReference>
<dbReference type="GO" id="GO:0016020">
    <property type="term" value="C:membrane"/>
    <property type="evidence" value="ECO:0007669"/>
    <property type="project" value="InterPro"/>
</dbReference>
<evidence type="ECO:0000259" key="2">
    <source>
        <dbReference type="Pfam" id="PF24871"/>
    </source>
</evidence>
<proteinExistence type="predicted"/>
<dbReference type="EnsemblMetazoa" id="MDOA013535-RB">
    <property type="protein sequence ID" value="MDOA013535-PB"/>
    <property type="gene ID" value="MDOA013535"/>
</dbReference>
<dbReference type="VEuPathDB" id="VectorBase:MDOA013535"/>
<dbReference type="AlphaFoldDB" id="A0A1I8NBI4"/>
<feature type="transmembrane region" description="Helical" evidence="1">
    <location>
        <begin position="237"/>
        <end position="254"/>
    </location>
</feature>
<sequence length="358" mass="39632">MAFSYACLTLQRVVLPIVLVLAALYRPVGISFVYLLMFFVSPFIPVATKQNFKGSVTAYFIILLALSTILLLCHIGLQVSIFALHIGDMFGTCSVTERLLRHIGFIGFQNLKAFAIVEWLAPEVVVFITSLVVYIISKKITQTVEPQLETGDVEVAIRENGGGGGGSENPNEEISNALVEDAQRQKHVVVAAASSSSAAATVDDNTKPNFDGLIKISPLFCLATLFFSAVLRPSVPGGFYFSIFLLSGLYWATFQTLQRKFAMLLRFVMVVIVAHTLCIVAYQTPWMQDHLEKTSLTARLIGLEPLITSKCADDIRIIVYNTEYKADSFLNPIVLFFTYYALALTTKNLIKIRVSFKI</sequence>
<evidence type="ECO:0000256" key="1">
    <source>
        <dbReference type="SAM" id="Phobius"/>
    </source>
</evidence>
<feature type="transmembrane region" description="Helical" evidence="1">
    <location>
        <begin position="60"/>
        <end position="86"/>
    </location>
</feature>
<keyword evidence="1" id="KW-0812">Transmembrane</keyword>
<dbReference type="PANTHER" id="PTHR47049">
    <property type="entry name" value="PIEZO-TYPE MECHANOSENSITIVE ION CHANNEL HOMOLOG"/>
    <property type="match status" value="1"/>
</dbReference>
<dbReference type="InterPro" id="IPR027272">
    <property type="entry name" value="Piezo"/>
</dbReference>
<feature type="domain" description="Piezo TM1-24" evidence="2">
    <location>
        <begin position="26"/>
        <end position="349"/>
    </location>
</feature>
<gene>
    <name evidence="3" type="primary">101899674</name>
</gene>
<feature type="transmembrane region" description="Helical" evidence="1">
    <location>
        <begin position="213"/>
        <end position="231"/>
    </location>
</feature>
<feature type="transmembrane region" description="Helical" evidence="1">
    <location>
        <begin position="32"/>
        <end position="48"/>
    </location>
</feature>
<dbReference type="EnsemblMetazoa" id="MDOA013535-RA">
    <property type="protein sequence ID" value="MDOA013535-PA"/>
    <property type="gene ID" value="MDOA013535"/>
</dbReference>
<dbReference type="VEuPathDB" id="VectorBase:MDOMA2_014285"/>
<dbReference type="GO" id="GO:0008381">
    <property type="term" value="F:mechanosensitive monoatomic ion channel activity"/>
    <property type="evidence" value="ECO:0007669"/>
    <property type="project" value="InterPro"/>
</dbReference>
<reference evidence="3" key="1">
    <citation type="submission" date="2020-05" db="UniProtKB">
        <authorList>
            <consortium name="EnsemblMetazoa"/>
        </authorList>
    </citation>
    <scope>IDENTIFICATION</scope>
    <source>
        <strain evidence="3">Aabys</strain>
    </source>
</reference>
<dbReference type="InterPro" id="IPR056769">
    <property type="entry name" value="Piezo_TM1-24"/>
</dbReference>
<dbReference type="EnsemblMetazoa" id="MDOA013535-RC">
    <property type="protein sequence ID" value="MDOA013535-PC"/>
    <property type="gene ID" value="MDOA013535"/>
</dbReference>
<protein>
    <recommendedName>
        <fullName evidence="2">Piezo TM1-24 domain-containing protein</fullName>
    </recommendedName>
</protein>
<dbReference type="Pfam" id="PF24871">
    <property type="entry name" value="Piezo_TM1-24"/>
    <property type="match status" value="1"/>
</dbReference>
<feature type="transmembrane region" description="Helical" evidence="1">
    <location>
        <begin position="119"/>
        <end position="137"/>
    </location>
</feature>
<accession>A0A1I8NBI4</accession>
<feature type="transmembrane region" description="Helical" evidence="1">
    <location>
        <begin position="261"/>
        <end position="282"/>
    </location>
</feature>
<dbReference type="eggNOG" id="KOG1893">
    <property type="taxonomic scope" value="Eukaryota"/>
</dbReference>
<keyword evidence="1" id="KW-1133">Transmembrane helix</keyword>
<dbReference type="STRING" id="7370.A0A1I8NBI4"/>
<feature type="transmembrane region" description="Helical" evidence="1">
    <location>
        <begin position="329"/>
        <end position="350"/>
    </location>
</feature>
<name>A0A1I8NBI4_MUSDO</name>
<evidence type="ECO:0000313" key="3">
    <source>
        <dbReference type="EnsemblMetazoa" id="MDOA013535-PA"/>
    </source>
</evidence>
<organism evidence="3">
    <name type="scientific">Musca domestica</name>
    <name type="common">House fly</name>
    <dbReference type="NCBI Taxonomy" id="7370"/>
    <lineage>
        <taxon>Eukaryota</taxon>
        <taxon>Metazoa</taxon>
        <taxon>Ecdysozoa</taxon>
        <taxon>Arthropoda</taxon>
        <taxon>Hexapoda</taxon>
        <taxon>Insecta</taxon>
        <taxon>Pterygota</taxon>
        <taxon>Neoptera</taxon>
        <taxon>Endopterygota</taxon>
        <taxon>Diptera</taxon>
        <taxon>Brachycera</taxon>
        <taxon>Muscomorpha</taxon>
        <taxon>Muscoidea</taxon>
        <taxon>Muscidae</taxon>
        <taxon>Musca</taxon>
    </lineage>
</organism>
<keyword evidence="1" id="KW-0472">Membrane</keyword>